<feature type="transmembrane region" description="Helical" evidence="1">
    <location>
        <begin position="202"/>
        <end position="220"/>
    </location>
</feature>
<organism evidence="2 3">
    <name type="scientific">Stygiolobus caldivivus</name>
    <dbReference type="NCBI Taxonomy" id="2824673"/>
    <lineage>
        <taxon>Archaea</taxon>
        <taxon>Thermoproteota</taxon>
        <taxon>Thermoprotei</taxon>
        <taxon>Sulfolobales</taxon>
        <taxon>Sulfolobaceae</taxon>
        <taxon>Stygiolobus</taxon>
    </lineage>
</organism>
<evidence type="ECO:0000256" key="1">
    <source>
        <dbReference type="SAM" id="Phobius"/>
    </source>
</evidence>
<feature type="transmembrane region" description="Helical" evidence="1">
    <location>
        <begin position="142"/>
        <end position="159"/>
    </location>
</feature>
<feature type="transmembrane region" description="Helical" evidence="1">
    <location>
        <begin position="227"/>
        <end position="247"/>
    </location>
</feature>
<feature type="transmembrane region" description="Helical" evidence="1">
    <location>
        <begin position="44"/>
        <end position="71"/>
    </location>
</feature>
<evidence type="ECO:0000313" key="3">
    <source>
        <dbReference type="Proteomes" id="UP000825123"/>
    </source>
</evidence>
<keyword evidence="1" id="KW-0472">Membrane</keyword>
<keyword evidence="3" id="KW-1185">Reference proteome</keyword>
<feature type="transmembrane region" description="Helical" evidence="1">
    <location>
        <begin position="253"/>
        <end position="271"/>
    </location>
</feature>
<keyword evidence="1" id="KW-0812">Transmembrane</keyword>
<dbReference type="AlphaFoldDB" id="A0A8D5ZCY8"/>
<dbReference type="EMBL" id="AP024597">
    <property type="protein sequence ID" value="BCU68818.1"/>
    <property type="molecule type" value="Genomic_DNA"/>
</dbReference>
<accession>A0A8D5ZCY8</accession>
<reference evidence="2 3" key="1">
    <citation type="submission" date="2021-04" db="EMBL/GenBank/DDBJ databases">
        <title>Complete genome sequence of Stygiolobus sp. KN-1.</title>
        <authorList>
            <person name="Nakamura K."/>
            <person name="Sakai H."/>
            <person name="Kurosawa N."/>
        </authorList>
    </citation>
    <scope>NUCLEOTIDE SEQUENCE [LARGE SCALE GENOMIC DNA]</scope>
    <source>
        <strain evidence="2 3">KN-1</strain>
    </source>
</reference>
<dbReference type="GeneID" id="66161865"/>
<name>A0A8D5ZCY8_9CREN</name>
<feature type="transmembrane region" description="Helical" evidence="1">
    <location>
        <begin position="310"/>
        <end position="328"/>
    </location>
</feature>
<feature type="transmembrane region" description="Helical" evidence="1">
    <location>
        <begin position="283"/>
        <end position="304"/>
    </location>
</feature>
<gene>
    <name evidence="2" type="ORF">KN1_01150</name>
</gene>
<evidence type="ECO:0000313" key="2">
    <source>
        <dbReference type="EMBL" id="BCU68818.1"/>
    </source>
</evidence>
<feature type="transmembrane region" description="Helical" evidence="1">
    <location>
        <begin position="12"/>
        <end position="32"/>
    </location>
</feature>
<keyword evidence="1" id="KW-1133">Transmembrane helix</keyword>
<dbReference type="RefSeq" id="WP_221288698.1">
    <property type="nucleotide sequence ID" value="NZ_AP024597.1"/>
</dbReference>
<sequence>MGGEIHQLVEIYLFYIATMTVLISYLLYLSLIKREEKAYLFLEVSFIMTGIFLIFISNSVLVSLLITVYLWLIPRLLHSSGKIALASITSTISHEIIMSLIYYAIVRGGLLNALYSLYFYATDIPSFSLSLYSIIVPSVLEIVNSFMFFLMILPEIIFVCAKTRNYYALGISLLALSGPNIASEMTHSILPLQEDPIKQASLLALLISVVLQLTFSVQYIKNKIDTYYFSSFLIASSLLSISELYYSITLNEVPYAITTLVGLFVSLLLIAKPVQVNVRTVGLPLVLASALPNLFWGASVALFYNLYQFVFPFSVLPFVLGMSPFFYVKFNNLTKN</sequence>
<dbReference type="Proteomes" id="UP000825123">
    <property type="component" value="Chromosome"/>
</dbReference>
<proteinExistence type="predicted"/>
<protein>
    <submittedName>
        <fullName evidence="2">Uncharacterized protein</fullName>
    </submittedName>
</protein>
<feature type="transmembrane region" description="Helical" evidence="1">
    <location>
        <begin position="166"/>
        <end position="182"/>
    </location>
</feature>
<dbReference type="KEGG" id="csty:KN1_01150"/>